<dbReference type="Proteomes" id="UP001043456">
    <property type="component" value="Unassembled WGS sequence"/>
</dbReference>
<evidence type="ECO:0000259" key="1">
    <source>
        <dbReference type="SMART" id="SM00105"/>
    </source>
</evidence>
<dbReference type="GeneID" id="66999284"/>
<dbReference type="GO" id="GO:0005096">
    <property type="term" value="F:GTPase activator activity"/>
    <property type="evidence" value="ECO:0007669"/>
    <property type="project" value="InterPro"/>
</dbReference>
<name>A0A9P3EP42_9EURO</name>
<dbReference type="InterPro" id="IPR037278">
    <property type="entry name" value="ARFGAP/RecO"/>
</dbReference>
<dbReference type="SUPFAM" id="SSF57863">
    <property type="entry name" value="ArfGap/RecO-like zinc finger"/>
    <property type="match status" value="1"/>
</dbReference>
<dbReference type="AlphaFoldDB" id="A0A9P3EP42"/>
<accession>A0A9P3EP42</accession>
<comment type="caution">
    <text evidence="2">The sequence shown here is derived from an EMBL/GenBank/DDBJ whole genome shotgun (WGS) entry which is preliminary data.</text>
</comment>
<evidence type="ECO:0000313" key="2">
    <source>
        <dbReference type="EMBL" id="GIJ82166.1"/>
    </source>
</evidence>
<feature type="domain" description="Arf-GAP" evidence="1">
    <location>
        <begin position="14"/>
        <end position="79"/>
    </location>
</feature>
<organism evidence="2 3">
    <name type="scientific">Aspergillus pseudoviridinutans</name>
    <dbReference type="NCBI Taxonomy" id="1517512"/>
    <lineage>
        <taxon>Eukaryota</taxon>
        <taxon>Fungi</taxon>
        <taxon>Dikarya</taxon>
        <taxon>Ascomycota</taxon>
        <taxon>Pezizomycotina</taxon>
        <taxon>Eurotiomycetes</taxon>
        <taxon>Eurotiomycetidae</taxon>
        <taxon>Eurotiales</taxon>
        <taxon>Aspergillaceae</taxon>
        <taxon>Aspergillus</taxon>
        <taxon>Aspergillus subgen. Fumigati</taxon>
    </lineage>
</organism>
<dbReference type="Pfam" id="PF01412">
    <property type="entry name" value="ArfGap"/>
    <property type="match status" value="1"/>
</dbReference>
<proteinExistence type="predicted"/>
<dbReference type="SMART" id="SM00105">
    <property type="entry name" value="ArfGap"/>
    <property type="match status" value="1"/>
</dbReference>
<evidence type="ECO:0000313" key="3">
    <source>
        <dbReference type="Proteomes" id="UP001043456"/>
    </source>
</evidence>
<reference evidence="2 3" key="1">
    <citation type="submission" date="2018-10" db="EMBL/GenBank/DDBJ databases">
        <title>Pan-genome distribution and transcriptional activeness of fungal secondary metabolism genes in Aspergillus section Fumigati.</title>
        <authorList>
            <person name="Takahashi H."/>
            <person name="Umemura M."/>
            <person name="Ninomiya A."/>
            <person name="Kusuya Y."/>
            <person name="Urayama S."/>
            <person name="Shimizu M."/>
            <person name="Watanabe A."/>
            <person name="Kamei K."/>
            <person name="Yaguchi T."/>
            <person name="Hagiwara D."/>
        </authorList>
    </citation>
    <scope>NUCLEOTIDE SEQUENCE [LARGE SCALE GENOMIC DNA]</scope>
    <source>
        <strain evidence="2 3">IFM 55266</strain>
    </source>
</reference>
<sequence>MPSIVSKRQQQRNEKALQDLVRSVPGNDRCADCGAFNPALHRKLGTHISKVKSLTMDTWTAEQVDVSERAKSTPRGRVS</sequence>
<dbReference type="PANTHER" id="PTHR45705:SF7">
    <property type="entry name" value="ACTIVATING PROTEIN FOR ARF, PUTATIVE (AFU_ORTHOLOGUE AFUA_4G09120)-RELATED"/>
    <property type="match status" value="1"/>
</dbReference>
<gene>
    <name evidence="2" type="ORF">Asppvi_000671</name>
</gene>
<dbReference type="InterPro" id="IPR038508">
    <property type="entry name" value="ArfGAP_dom_sf"/>
</dbReference>
<dbReference type="PANTHER" id="PTHR45705">
    <property type="entry name" value="FI20236P1"/>
    <property type="match status" value="1"/>
</dbReference>
<dbReference type="GO" id="GO:0005737">
    <property type="term" value="C:cytoplasm"/>
    <property type="evidence" value="ECO:0007669"/>
    <property type="project" value="TreeGrafter"/>
</dbReference>
<dbReference type="Gene3D" id="1.10.220.150">
    <property type="entry name" value="Arf GTPase activating protein"/>
    <property type="match status" value="2"/>
</dbReference>
<dbReference type="OrthoDB" id="10266696at2759"/>
<dbReference type="EMBL" id="BHVY01000001">
    <property type="protein sequence ID" value="GIJ82166.1"/>
    <property type="molecule type" value="Genomic_DNA"/>
</dbReference>
<protein>
    <recommendedName>
        <fullName evidence="1">Arf-GAP domain-containing protein</fullName>
    </recommendedName>
</protein>
<dbReference type="RefSeq" id="XP_043152913.1">
    <property type="nucleotide sequence ID" value="XM_043296978.1"/>
</dbReference>
<keyword evidence="3" id="KW-1185">Reference proteome</keyword>
<dbReference type="InterPro" id="IPR001164">
    <property type="entry name" value="ArfGAP_dom"/>
</dbReference>
<dbReference type="InterPro" id="IPR051718">
    <property type="entry name" value="ARF_GTPase-activating"/>
</dbReference>